<dbReference type="PANTHER" id="PTHR43776:SF7">
    <property type="entry name" value="D,D-DIPEPTIDE TRANSPORT ATP-BINDING PROTEIN DDPF-RELATED"/>
    <property type="match status" value="1"/>
</dbReference>
<comment type="similarity">
    <text evidence="1">Belongs to the ABC transporter superfamily.</text>
</comment>
<dbReference type="InterPro" id="IPR013563">
    <property type="entry name" value="Oligopep_ABC_C"/>
</dbReference>
<dbReference type="PANTHER" id="PTHR43776">
    <property type="entry name" value="TRANSPORT ATP-BINDING PROTEIN"/>
    <property type="match status" value="1"/>
</dbReference>
<keyword evidence="2" id="KW-0813">Transport</keyword>
<dbReference type="Gene3D" id="3.40.50.300">
    <property type="entry name" value="P-loop containing nucleotide triphosphate hydrolases"/>
    <property type="match status" value="1"/>
</dbReference>
<dbReference type="InterPro" id="IPR003439">
    <property type="entry name" value="ABC_transporter-like_ATP-bd"/>
</dbReference>
<evidence type="ECO:0000256" key="3">
    <source>
        <dbReference type="ARBA" id="ARBA00022741"/>
    </source>
</evidence>
<keyword evidence="4" id="KW-0067">ATP-binding</keyword>
<dbReference type="GO" id="GO:0016887">
    <property type="term" value="F:ATP hydrolysis activity"/>
    <property type="evidence" value="ECO:0007669"/>
    <property type="project" value="InterPro"/>
</dbReference>
<evidence type="ECO:0000313" key="6">
    <source>
        <dbReference type="EMBL" id="SVA83099.1"/>
    </source>
</evidence>
<dbReference type="InterPro" id="IPR050319">
    <property type="entry name" value="ABC_transp_ATP-bind"/>
</dbReference>
<dbReference type="GO" id="GO:0055085">
    <property type="term" value="P:transmembrane transport"/>
    <property type="evidence" value="ECO:0007669"/>
    <property type="project" value="UniProtKB-ARBA"/>
</dbReference>
<dbReference type="InterPro" id="IPR027417">
    <property type="entry name" value="P-loop_NTPase"/>
</dbReference>
<dbReference type="Pfam" id="PF00005">
    <property type="entry name" value="ABC_tran"/>
    <property type="match status" value="1"/>
</dbReference>
<evidence type="ECO:0000256" key="2">
    <source>
        <dbReference type="ARBA" id="ARBA00022448"/>
    </source>
</evidence>
<dbReference type="InterPro" id="IPR003593">
    <property type="entry name" value="AAA+_ATPase"/>
</dbReference>
<dbReference type="GO" id="GO:0015833">
    <property type="term" value="P:peptide transport"/>
    <property type="evidence" value="ECO:0007669"/>
    <property type="project" value="InterPro"/>
</dbReference>
<dbReference type="SUPFAM" id="SSF52540">
    <property type="entry name" value="P-loop containing nucleoside triphosphate hydrolases"/>
    <property type="match status" value="1"/>
</dbReference>
<dbReference type="GO" id="GO:0005524">
    <property type="term" value="F:ATP binding"/>
    <property type="evidence" value="ECO:0007669"/>
    <property type="project" value="UniProtKB-KW"/>
</dbReference>
<sequence length="313" mass="35083">VKNLKKYFKINTFNEGKQTVHALNGISFLLRESETLGLVGESGCGKSTAARAILRLVEPTSGEILYRNHDLIALKQNKLRPLRKEMQIIFQDPFASLNPRKRVRKILEEPLDIHGLTKSKEKKERVAWLLDRVGLSLDQAEKYPHEFSGGQLQRIGIARAIALNPSLIIADEPVSALDVSIRAQIINLLLDLKESMRISYLFISHDMNVVRHFCDRVAVMYLGRIVEIADSDSLYKTPRHPYTEALLGAIPSIDPEAKKQGLTIKGDLPSTIDMPQGCAFYSRCPIGEKRCEQSVPQLKEINSGHQVACFLSG</sequence>
<proteinExistence type="inferred from homology"/>
<evidence type="ECO:0000256" key="1">
    <source>
        <dbReference type="ARBA" id="ARBA00005417"/>
    </source>
</evidence>
<evidence type="ECO:0000259" key="5">
    <source>
        <dbReference type="PROSITE" id="PS50893"/>
    </source>
</evidence>
<dbReference type="InterPro" id="IPR017871">
    <property type="entry name" value="ABC_transporter-like_CS"/>
</dbReference>
<feature type="non-terminal residue" evidence="6">
    <location>
        <position position="1"/>
    </location>
</feature>
<evidence type="ECO:0000256" key="4">
    <source>
        <dbReference type="ARBA" id="ARBA00022840"/>
    </source>
</evidence>
<feature type="domain" description="ABC transporter" evidence="5">
    <location>
        <begin position="8"/>
        <end position="247"/>
    </location>
</feature>
<dbReference type="EMBL" id="UINC01019603">
    <property type="protein sequence ID" value="SVA83099.1"/>
    <property type="molecule type" value="Genomic_DNA"/>
</dbReference>
<dbReference type="PROSITE" id="PS50893">
    <property type="entry name" value="ABC_TRANSPORTER_2"/>
    <property type="match status" value="1"/>
</dbReference>
<dbReference type="CDD" id="cd03257">
    <property type="entry name" value="ABC_NikE_OppD_transporters"/>
    <property type="match status" value="1"/>
</dbReference>
<name>A0A381Z1M4_9ZZZZ</name>
<dbReference type="PROSITE" id="PS00211">
    <property type="entry name" value="ABC_TRANSPORTER_1"/>
    <property type="match status" value="1"/>
</dbReference>
<dbReference type="Pfam" id="PF08352">
    <property type="entry name" value="oligo_HPY"/>
    <property type="match status" value="1"/>
</dbReference>
<dbReference type="AlphaFoldDB" id="A0A381Z1M4"/>
<gene>
    <name evidence="6" type="ORF">METZ01_LOCUS135953</name>
</gene>
<protein>
    <recommendedName>
        <fullName evidence="5">ABC transporter domain-containing protein</fullName>
    </recommendedName>
</protein>
<organism evidence="6">
    <name type="scientific">marine metagenome</name>
    <dbReference type="NCBI Taxonomy" id="408172"/>
    <lineage>
        <taxon>unclassified sequences</taxon>
        <taxon>metagenomes</taxon>
        <taxon>ecological metagenomes</taxon>
    </lineage>
</organism>
<dbReference type="FunFam" id="3.40.50.300:FF:000016">
    <property type="entry name" value="Oligopeptide ABC transporter ATP-binding component"/>
    <property type="match status" value="1"/>
</dbReference>
<reference evidence="6" key="1">
    <citation type="submission" date="2018-05" db="EMBL/GenBank/DDBJ databases">
        <authorList>
            <person name="Lanie J.A."/>
            <person name="Ng W.-L."/>
            <person name="Kazmierczak K.M."/>
            <person name="Andrzejewski T.M."/>
            <person name="Davidsen T.M."/>
            <person name="Wayne K.J."/>
            <person name="Tettelin H."/>
            <person name="Glass J.I."/>
            <person name="Rusch D."/>
            <person name="Podicherti R."/>
            <person name="Tsui H.-C.T."/>
            <person name="Winkler M.E."/>
        </authorList>
    </citation>
    <scope>NUCLEOTIDE SEQUENCE</scope>
</reference>
<accession>A0A381Z1M4</accession>
<keyword evidence="3" id="KW-0547">Nucleotide-binding</keyword>
<dbReference type="NCBIfam" id="TIGR01727">
    <property type="entry name" value="oligo_HPY"/>
    <property type="match status" value="1"/>
</dbReference>
<dbReference type="SMART" id="SM00382">
    <property type="entry name" value="AAA"/>
    <property type="match status" value="1"/>
</dbReference>